<dbReference type="AlphaFoldDB" id="A0A830C195"/>
<dbReference type="OrthoDB" id="20127at2759"/>
<dbReference type="PANTHER" id="PTHR15131:SF3">
    <property type="entry name" value="SNRNA-ACTIVATING PROTEIN COMPLEX SUBUNIT 1"/>
    <property type="match status" value="1"/>
</dbReference>
<evidence type="ECO:0000313" key="1">
    <source>
        <dbReference type="EMBL" id="GFP89195.1"/>
    </source>
</evidence>
<comment type="caution">
    <text evidence="1">The sequence shown here is derived from an EMBL/GenBank/DDBJ whole genome shotgun (WGS) entry which is preliminary data.</text>
</comment>
<dbReference type="GO" id="GO:0042796">
    <property type="term" value="P:snRNA transcription by RNA polymerase III"/>
    <property type="evidence" value="ECO:0007669"/>
    <property type="project" value="TreeGrafter"/>
</dbReference>
<dbReference type="Pfam" id="PF09808">
    <property type="entry name" value="SNAPC1"/>
    <property type="match status" value="1"/>
</dbReference>
<dbReference type="EMBL" id="BMAC01000182">
    <property type="protein sequence ID" value="GFP89195.1"/>
    <property type="molecule type" value="Genomic_DNA"/>
</dbReference>
<reference evidence="1" key="1">
    <citation type="submission" date="2020-07" db="EMBL/GenBank/DDBJ databases">
        <title>Ethylene signaling mediates host invasion by parasitic plants.</title>
        <authorList>
            <person name="Yoshida S."/>
        </authorList>
    </citation>
    <scope>NUCLEOTIDE SEQUENCE</scope>
    <source>
        <strain evidence="1">Okayama</strain>
    </source>
</reference>
<dbReference type="GO" id="GO:0043565">
    <property type="term" value="F:sequence-specific DNA binding"/>
    <property type="evidence" value="ECO:0007669"/>
    <property type="project" value="TreeGrafter"/>
</dbReference>
<name>A0A830C195_9LAMI</name>
<protein>
    <recommendedName>
        <fullName evidence="3">Small nuclear RNA activating complex polypeptide 1</fullName>
    </recommendedName>
</protein>
<dbReference type="Proteomes" id="UP000653305">
    <property type="component" value="Unassembled WGS sequence"/>
</dbReference>
<dbReference type="PANTHER" id="PTHR15131">
    <property type="entry name" value="SMALL NUCLEAR RNA ACTIVATING COMPLEX, POLYPEPTIDE 1"/>
    <property type="match status" value="1"/>
</dbReference>
<dbReference type="GO" id="GO:0019185">
    <property type="term" value="C:snRNA-activating protein complex"/>
    <property type="evidence" value="ECO:0007669"/>
    <property type="project" value="TreeGrafter"/>
</dbReference>
<keyword evidence="2" id="KW-1185">Reference proteome</keyword>
<organism evidence="1 2">
    <name type="scientific">Phtheirospermum japonicum</name>
    <dbReference type="NCBI Taxonomy" id="374723"/>
    <lineage>
        <taxon>Eukaryota</taxon>
        <taxon>Viridiplantae</taxon>
        <taxon>Streptophyta</taxon>
        <taxon>Embryophyta</taxon>
        <taxon>Tracheophyta</taxon>
        <taxon>Spermatophyta</taxon>
        <taxon>Magnoliopsida</taxon>
        <taxon>eudicotyledons</taxon>
        <taxon>Gunneridae</taxon>
        <taxon>Pentapetalae</taxon>
        <taxon>asterids</taxon>
        <taxon>lamiids</taxon>
        <taxon>Lamiales</taxon>
        <taxon>Orobanchaceae</taxon>
        <taxon>Orobanchaceae incertae sedis</taxon>
        <taxon>Phtheirospermum</taxon>
    </lineage>
</organism>
<proteinExistence type="predicted"/>
<accession>A0A830C195</accession>
<evidence type="ECO:0000313" key="2">
    <source>
        <dbReference type="Proteomes" id="UP000653305"/>
    </source>
</evidence>
<dbReference type="InterPro" id="IPR019188">
    <property type="entry name" value="SNAPC1"/>
</dbReference>
<dbReference type="GO" id="GO:0042795">
    <property type="term" value="P:snRNA transcription by RNA polymerase II"/>
    <property type="evidence" value="ECO:0007669"/>
    <property type="project" value="TreeGrafter"/>
</dbReference>
<gene>
    <name evidence="1" type="ORF">PHJA_001063200</name>
</gene>
<evidence type="ECO:0008006" key="3">
    <source>
        <dbReference type="Google" id="ProtNLM"/>
    </source>
</evidence>
<sequence length="289" mass="32666">MDLKTFKLDIDELLHEFAESGSTTLAEFKGVWLAKKFSFIFEASPSTNHGFFMQSLYAHSIDYMVSAGSLSNRLGGLYCLYCLYETQPFKPPFKIYLSLGELRQLKSLELDAKTMGVKVVSALLKSMLERNVFLFGFVGVNEGSATQRVNELTDIQNARVQTAYDKLFANSRLEHFIHMDLGLELDVDLLKKRSSDYAVAKEIAINEASQVTDVQDIEHIIAGENKRLIGEVVEKTATDWNSQKELFYQRTGIGRLSVASVPPDNENSSKEHEDHDDFSNELQVLLEKM</sequence>